<reference evidence="1 2" key="1">
    <citation type="submission" date="2015-01" db="EMBL/GenBank/DDBJ databases">
        <title>Genome Sequence of Magnetospirillum magnetotacticum Strain MS-1.</title>
        <authorList>
            <person name="Marinov G.K."/>
            <person name="Smalley M.D."/>
            <person name="DeSalvo G."/>
        </authorList>
    </citation>
    <scope>NUCLEOTIDE SEQUENCE [LARGE SCALE GENOMIC DNA]</scope>
    <source>
        <strain evidence="1 2">MS-1</strain>
    </source>
</reference>
<gene>
    <name evidence="1" type="ORF">CCC_03171</name>
</gene>
<dbReference type="EMBL" id="JXSL01000009">
    <property type="protein sequence ID" value="KIM00569.1"/>
    <property type="molecule type" value="Genomic_DNA"/>
</dbReference>
<sequence length="55" mass="6214">MSQSRRKAMTSAQMFGLAHVQDNMLVHQTLDLQLTEGELAFSNDSEKAKNNSQFQ</sequence>
<evidence type="ECO:0000313" key="2">
    <source>
        <dbReference type="Proteomes" id="UP000031971"/>
    </source>
</evidence>
<evidence type="ECO:0000313" key="1">
    <source>
        <dbReference type="EMBL" id="KIM00569.1"/>
    </source>
</evidence>
<organism evidence="1 2">
    <name type="scientific">Paramagnetospirillum magnetotacticum MS-1</name>
    <dbReference type="NCBI Taxonomy" id="272627"/>
    <lineage>
        <taxon>Bacteria</taxon>
        <taxon>Pseudomonadati</taxon>
        <taxon>Pseudomonadota</taxon>
        <taxon>Alphaproteobacteria</taxon>
        <taxon>Rhodospirillales</taxon>
        <taxon>Magnetospirillaceae</taxon>
        <taxon>Paramagnetospirillum</taxon>
    </lineage>
</organism>
<protein>
    <submittedName>
        <fullName evidence="1">Uncharacterized protein</fullName>
    </submittedName>
</protein>
<dbReference type="Proteomes" id="UP000031971">
    <property type="component" value="Unassembled WGS sequence"/>
</dbReference>
<keyword evidence="2" id="KW-1185">Reference proteome</keyword>
<dbReference type="AlphaFoldDB" id="A0A0C2YZQ4"/>
<comment type="caution">
    <text evidence="1">The sequence shown here is derived from an EMBL/GenBank/DDBJ whole genome shotgun (WGS) entry which is preliminary data.</text>
</comment>
<accession>A0A0C2YZQ4</accession>
<name>A0A0C2YZQ4_PARME</name>
<proteinExistence type="predicted"/>